<reference evidence="5 6" key="1">
    <citation type="submission" date="2016-10" db="EMBL/GenBank/DDBJ databases">
        <authorList>
            <person name="Varghese N."/>
        </authorList>
    </citation>
    <scope>NUCLEOTIDE SEQUENCE [LARGE SCALE GENOMIC DNA]</scope>
    <source>
        <strain evidence="5 6">KA00225</strain>
    </source>
</reference>
<dbReference type="Proteomes" id="UP000236146">
    <property type="component" value="Unassembled WGS sequence"/>
</dbReference>
<comment type="caution">
    <text evidence="5">The sequence shown here is derived from an EMBL/GenBank/DDBJ whole genome shotgun (WGS) entry which is preliminary data.</text>
</comment>
<keyword evidence="3" id="KW-0804">Transcription</keyword>
<proteinExistence type="predicted"/>
<name>A0A2K1STN7_GARVA</name>
<dbReference type="PANTHER" id="PTHR44846">
    <property type="entry name" value="MANNOSYL-D-GLYCERATE TRANSPORT/METABOLISM SYSTEM REPRESSOR MNGR-RELATED"/>
    <property type="match status" value="1"/>
</dbReference>
<evidence type="ECO:0000259" key="4">
    <source>
        <dbReference type="PROSITE" id="PS50949"/>
    </source>
</evidence>
<dbReference type="InterPro" id="IPR000524">
    <property type="entry name" value="Tscrpt_reg_HTH_GntR"/>
</dbReference>
<dbReference type="GO" id="GO:0003700">
    <property type="term" value="F:DNA-binding transcription factor activity"/>
    <property type="evidence" value="ECO:0007669"/>
    <property type="project" value="InterPro"/>
</dbReference>
<dbReference type="RefSeq" id="WP_103084966.1">
    <property type="nucleotide sequence ID" value="NZ_JBLLPE010000001.1"/>
</dbReference>
<evidence type="ECO:0000313" key="5">
    <source>
        <dbReference type="EMBL" id="PNS42920.1"/>
    </source>
</evidence>
<dbReference type="Gene3D" id="3.40.1410.10">
    <property type="entry name" value="Chorismate lyase-like"/>
    <property type="match status" value="1"/>
</dbReference>
<dbReference type="CDD" id="cd07377">
    <property type="entry name" value="WHTH_GntR"/>
    <property type="match status" value="1"/>
</dbReference>
<dbReference type="SUPFAM" id="SSF64288">
    <property type="entry name" value="Chorismate lyase-like"/>
    <property type="match status" value="1"/>
</dbReference>
<dbReference type="EMBL" id="MNLH01000006">
    <property type="protein sequence ID" value="PNS42920.1"/>
    <property type="molecule type" value="Genomic_DNA"/>
</dbReference>
<evidence type="ECO:0000256" key="2">
    <source>
        <dbReference type="ARBA" id="ARBA00023125"/>
    </source>
</evidence>
<dbReference type="GO" id="GO:0003677">
    <property type="term" value="F:DNA binding"/>
    <property type="evidence" value="ECO:0007669"/>
    <property type="project" value="UniProtKB-KW"/>
</dbReference>
<dbReference type="Gene3D" id="1.10.10.10">
    <property type="entry name" value="Winged helix-like DNA-binding domain superfamily/Winged helix DNA-binding domain"/>
    <property type="match status" value="1"/>
</dbReference>
<evidence type="ECO:0000256" key="1">
    <source>
        <dbReference type="ARBA" id="ARBA00023015"/>
    </source>
</evidence>
<dbReference type="PRINTS" id="PR00035">
    <property type="entry name" value="HTHGNTR"/>
</dbReference>
<dbReference type="Pfam" id="PF00392">
    <property type="entry name" value="GntR"/>
    <property type="match status" value="1"/>
</dbReference>
<dbReference type="SMART" id="SM00345">
    <property type="entry name" value="HTH_GNTR"/>
    <property type="match status" value="1"/>
</dbReference>
<protein>
    <submittedName>
        <fullName evidence="5">GntR family transcriptional regulator</fullName>
    </submittedName>
</protein>
<dbReference type="PROSITE" id="PS50949">
    <property type="entry name" value="HTH_GNTR"/>
    <property type="match status" value="1"/>
</dbReference>
<evidence type="ECO:0000256" key="3">
    <source>
        <dbReference type="ARBA" id="ARBA00023163"/>
    </source>
</evidence>
<organism evidence="5 6">
    <name type="scientific">Gardnerella vaginalis</name>
    <dbReference type="NCBI Taxonomy" id="2702"/>
    <lineage>
        <taxon>Bacteria</taxon>
        <taxon>Bacillati</taxon>
        <taxon>Actinomycetota</taxon>
        <taxon>Actinomycetes</taxon>
        <taxon>Bifidobacteriales</taxon>
        <taxon>Bifidobacteriaceae</taxon>
        <taxon>Gardnerella</taxon>
    </lineage>
</organism>
<dbReference type="SMART" id="SM00866">
    <property type="entry name" value="UTRA"/>
    <property type="match status" value="1"/>
</dbReference>
<dbReference type="AlphaFoldDB" id="A0A2K1STN7"/>
<dbReference type="Pfam" id="PF07702">
    <property type="entry name" value="UTRA"/>
    <property type="match status" value="1"/>
</dbReference>
<dbReference type="PANTHER" id="PTHR44846:SF1">
    <property type="entry name" value="MANNOSYL-D-GLYCERATE TRANSPORT_METABOLISM SYSTEM REPRESSOR MNGR-RELATED"/>
    <property type="match status" value="1"/>
</dbReference>
<keyword evidence="2" id="KW-0238">DNA-binding</keyword>
<accession>A0A2K1STN7</accession>
<gene>
    <name evidence="5" type="ORF">BFS05_05465</name>
</gene>
<dbReference type="InterPro" id="IPR036388">
    <property type="entry name" value="WH-like_DNA-bd_sf"/>
</dbReference>
<dbReference type="InterPro" id="IPR028978">
    <property type="entry name" value="Chorismate_lyase_/UTRA_dom_sf"/>
</dbReference>
<dbReference type="GO" id="GO:0045892">
    <property type="term" value="P:negative regulation of DNA-templated transcription"/>
    <property type="evidence" value="ECO:0007669"/>
    <property type="project" value="TreeGrafter"/>
</dbReference>
<dbReference type="OrthoDB" id="8584262at2"/>
<dbReference type="InterPro" id="IPR050679">
    <property type="entry name" value="Bact_HTH_transcr_reg"/>
</dbReference>
<evidence type="ECO:0000313" key="6">
    <source>
        <dbReference type="Proteomes" id="UP000236146"/>
    </source>
</evidence>
<keyword evidence="1" id="KW-0805">Transcription regulation</keyword>
<dbReference type="SUPFAM" id="SSF46785">
    <property type="entry name" value="Winged helix' DNA-binding domain"/>
    <property type="match status" value="1"/>
</dbReference>
<feature type="domain" description="HTH gntR-type" evidence="4">
    <location>
        <begin position="5"/>
        <end position="71"/>
    </location>
</feature>
<sequence>MADGVPKYIAVRDNLRQRIDSMAPDEQLPPEVELCKQYNVSRITLRHAVDNLILEGLLVREQGRGTFRAKGIIYSHNREVISDRVQGFYRQSGEDNNSATYKVLENDVVNDADAASRLGLDSDTDLICLKRICYMDGVLSRYSAIYLNASRFPKILTNDFSTGSLSSFLFKTYAVSLTENEISIHVEKVCSRMAAVLEVQEGTPVLVAQSTVKDKFGSIVAFGIAVYSPSYGDIKFHLHSTSE</sequence>
<dbReference type="InterPro" id="IPR011663">
    <property type="entry name" value="UTRA"/>
</dbReference>
<dbReference type="InterPro" id="IPR036390">
    <property type="entry name" value="WH_DNA-bd_sf"/>
</dbReference>